<dbReference type="OrthoDB" id="5970528at2759"/>
<dbReference type="PANTHER" id="PTHR46780">
    <property type="entry name" value="PROTEIN EVA-1"/>
    <property type="match status" value="1"/>
</dbReference>
<dbReference type="GO" id="GO:0030246">
    <property type="term" value="F:carbohydrate binding"/>
    <property type="evidence" value="ECO:0007669"/>
    <property type="project" value="InterPro"/>
</dbReference>
<dbReference type="Gene3D" id="2.60.120.740">
    <property type="match status" value="2"/>
</dbReference>
<dbReference type="EMBL" id="LNIX01000028">
    <property type="protein sequence ID" value="OXA41739.1"/>
    <property type="molecule type" value="Genomic_DNA"/>
</dbReference>
<dbReference type="AlphaFoldDB" id="A0A226D950"/>
<feature type="domain" description="SUEL-type lectin" evidence="3">
    <location>
        <begin position="404"/>
        <end position="495"/>
    </location>
</feature>
<accession>A0A226D950</accession>
<feature type="compositionally biased region" description="Polar residues" evidence="1">
    <location>
        <begin position="543"/>
        <end position="565"/>
    </location>
</feature>
<dbReference type="PROSITE" id="PS50228">
    <property type="entry name" value="SUEL_LECTIN"/>
    <property type="match status" value="2"/>
</dbReference>
<feature type="compositionally biased region" description="Basic and acidic residues" evidence="1">
    <location>
        <begin position="741"/>
        <end position="756"/>
    </location>
</feature>
<evidence type="ECO:0000313" key="4">
    <source>
        <dbReference type="EMBL" id="OXA41739.1"/>
    </source>
</evidence>
<organism evidence="4 5">
    <name type="scientific">Folsomia candida</name>
    <name type="common">Springtail</name>
    <dbReference type="NCBI Taxonomy" id="158441"/>
    <lineage>
        <taxon>Eukaryota</taxon>
        <taxon>Metazoa</taxon>
        <taxon>Ecdysozoa</taxon>
        <taxon>Arthropoda</taxon>
        <taxon>Hexapoda</taxon>
        <taxon>Collembola</taxon>
        <taxon>Entomobryomorpha</taxon>
        <taxon>Isotomoidea</taxon>
        <taxon>Isotomidae</taxon>
        <taxon>Proisotominae</taxon>
        <taxon>Folsomia</taxon>
    </lineage>
</organism>
<dbReference type="InterPro" id="IPR036691">
    <property type="entry name" value="Endo/exonu/phosph_ase_sf"/>
</dbReference>
<keyword evidence="2" id="KW-1133">Transmembrane helix</keyword>
<feature type="region of interest" description="Disordered" evidence="1">
    <location>
        <begin position="497"/>
        <end position="516"/>
    </location>
</feature>
<evidence type="ECO:0000256" key="1">
    <source>
        <dbReference type="SAM" id="MobiDB-lite"/>
    </source>
</evidence>
<proteinExistence type="predicted"/>
<comment type="caution">
    <text evidence="4">The sequence shown here is derived from an EMBL/GenBank/DDBJ whole genome shotgun (WGS) entry which is preliminary data.</text>
</comment>
<name>A0A226D950_FOLCA</name>
<feature type="transmembrane region" description="Helical" evidence="2">
    <location>
        <begin position="633"/>
        <end position="658"/>
    </location>
</feature>
<keyword evidence="2" id="KW-0812">Transmembrane</keyword>
<reference evidence="4 5" key="1">
    <citation type="submission" date="2015-12" db="EMBL/GenBank/DDBJ databases">
        <title>The genome of Folsomia candida.</title>
        <authorList>
            <person name="Faddeeva A."/>
            <person name="Derks M.F."/>
            <person name="Anvar Y."/>
            <person name="Smit S."/>
            <person name="Van Straalen N."/>
            <person name="Roelofs D."/>
        </authorList>
    </citation>
    <scope>NUCLEOTIDE SEQUENCE [LARGE SCALE GENOMIC DNA]</scope>
    <source>
        <strain evidence="4 5">VU population</strain>
        <tissue evidence="4">Whole body</tissue>
    </source>
</reference>
<dbReference type="Pfam" id="PF02140">
    <property type="entry name" value="SUEL_Lectin"/>
    <property type="match status" value="1"/>
</dbReference>
<dbReference type="Gene3D" id="3.60.10.10">
    <property type="entry name" value="Endonuclease/exonuclease/phosphatase"/>
    <property type="match status" value="1"/>
</dbReference>
<dbReference type="SUPFAM" id="SSF56219">
    <property type="entry name" value="DNase I-like"/>
    <property type="match status" value="1"/>
</dbReference>
<sequence length="763" mass="86050">MAQILHYHSWNADGITEDKIKEMMPHWKDSNLIFIQETKLQKIDQQNIADFVKQQFGFDSIFHPSIPRKSDPTRSSYGVCLFYKHIKVQHMKLRSSNPNLPVNPERLMMLKAECDLLDKEILFLNLYFPANGSNNKGRPAEQQKWLETIKPNKLPDSRSKLFGKLQKIIKKYGFRNVADKLWKPNVFTRHGPHTHDSTKVNHVTSTLDYVITSKSIQELNQTCVPLYEMDLSLSDHIDISCSNKIATTLDLAMPFLKKLVLNPPTIARKNVVKVKCDKCGYEPTSTLLKSKRASLKKHLTKCNGPKQTVCTDCNTDFGKTAATPALCGDKDLQHPHAAIPTNNNVTCYSQKAYQTIVSRCQKKTECKFQVSPRNLGGEFGCPHARKFVEIAYKCRPSQFRSVIGCESDLVQLTCNPNSRLAIYSANFGRTEYESVQCPQPSFVDDETCLASFGTETVMQMCHGKRKCSIRAEASTFGRPCKPQSRNYLKVIHTCGELESDETDDNPDESEDRTNDDSTSMIIEHSAMIPSSNHPFEPRDPHSTQDSSESQVLFNSNHDDSSSSPTGGKDDNFGARSSAVQNSDTDIHEVGVDDGQSNGGSHNYTGSSEDIRFINLISQSINAYAFIERNSHTFWLLIAISMLSVFLLLLFLLLIRLVYVRHKGNKKVQEEQKMKSSTIRRASGLSDIDELSLVLDPTEYVHLSTIQRRSNPSSSTFGSGGLAKNNRVVRYSNSRNSMLGRQESDTSPRSFHQEHESDIHFFFG</sequence>
<dbReference type="CDD" id="cd22829">
    <property type="entry name" value="Gal_Rha_Lectin_EVA1_EVA1C_rpt2"/>
    <property type="match status" value="1"/>
</dbReference>
<feature type="region of interest" description="Disordered" evidence="1">
    <location>
        <begin position="528"/>
        <end position="603"/>
    </location>
</feature>
<gene>
    <name evidence="4" type="ORF">Fcan01_23434</name>
</gene>
<evidence type="ECO:0000313" key="5">
    <source>
        <dbReference type="Proteomes" id="UP000198287"/>
    </source>
</evidence>
<feature type="compositionally biased region" description="Acidic residues" evidence="1">
    <location>
        <begin position="497"/>
        <end position="510"/>
    </location>
</feature>
<feature type="domain" description="SUEL-type lectin" evidence="3">
    <location>
        <begin position="316"/>
        <end position="395"/>
    </location>
</feature>
<dbReference type="Proteomes" id="UP000198287">
    <property type="component" value="Unassembled WGS sequence"/>
</dbReference>
<dbReference type="InterPro" id="IPR000922">
    <property type="entry name" value="Lectin_gal-bd_dom"/>
</dbReference>
<feature type="compositionally biased region" description="Polar residues" evidence="1">
    <location>
        <begin position="594"/>
        <end position="603"/>
    </location>
</feature>
<protein>
    <submittedName>
        <fullName evidence="4">Protein eva-1 C</fullName>
    </submittedName>
</protein>
<feature type="region of interest" description="Disordered" evidence="1">
    <location>
        <begin position="733"/>
        <end position="756"/>
    </location>
</feature>
<keyword evidence="5" id="KW-1185">Reference proteome</keyword>
<dbReference type="InterPro" id="IPR043159">
    <property type="entry name" value="Lectin_gal-bd_sf"/>
</dbReference>
<evidence type="ECO:0000256" key="2">
    <source>
        <dbReference type="SAM" id="Phobius"/>
    </source>
</evidence>
<evidence type="ECO:0000259" key="3">
    <source>
        <dbReference type="PROSITE" id="PS50228"/>
    </source>
</evidence>
<keyword evidence="2" id="KW-0472">Membrane</keyword>